<dbReference type="InterPro" id="IPR014567">
    <property type="entry name" value="UCP031900"/>
</dbReference>
<proteinExistence type="predicted"/>
<sequence>MKNKILSVFIALALQSSAVLAKTDSRPKTGPVLAKITLVNLAPFQFGRTEFGKLLWKGGIKISSTDPRFGGFSGLALSRNGERFVAVSDRAWWLKGSFVFKNERLAGATGLTMAPLRIEAGRRGWRWSDSESVAPWSARGIDGRLLVAFERRERILSYRFGRNGPAARPSRIRLPKAVSSGPFNRELEAIGRFYSGPKKNWLIAVSERNFDKSGNIRGWSWRGKRTFSWSLKRFEDYDITDLVIAPDGKSFFTLERSFNLPNLPGFAIRRFKTKDLKGGQTIEGELLFAGRQPFFSIDNMEGIALHKTKEGKLQLTLISDDNFNRTIQSTLIFRFELAG</sequence>
<gene>
    <name evidence="2" type="ORF">MNBD_ALPHA08-1830</name>
</gene>
<dbReference type="InterPro" id="IPR027372">
    <property type="entry name" value="Phytase-like_dom"/>
</dbReference>
<dbReference type="PIRSF" id="PIRSF031900">
    <property type="entry name" value="UCP031900"/>
    <property type="match status" value="1"/>
</dbReference>
<feature type="domain" description="Phytase-like" evidence="1">
    <location>
        <begin position="68"/>
        <end position="323"/>
    </location>
</feature>
<evidence type="ECO:0000313" key="2">
    <source>
        <dbReference type="EMBL" id="VAV93275.1"/>
    </source>
</evidence>
<evidence type="ECO:0000259" key="1">
    <source>
        <dbReference type="Pfam" id="PF13449"/>
    </source>
</evidence>
<dbReference type="EMBL" id="UOEC01000108">
    <property type="protein sequence ID" value="VAV93275.1"/>
    <property type="molecule type" value="Genomic_DNA"/>
</dbReference>
<organism evidence="2">
    <name type="scientific">hydrothermal vent metagenome</name>
    <dbReference type="NCBI Taxonomy" id="652676"/>
    <lineage>
        <taxon>unclassified sequences</taxon>
        <taxon>metagenomes</taxon>
        <taxon>ecological metagenomes</taxon>
    </lineage>
</organism>
<dbReference type="SUPFAM" id="SSF50952">
    <property type="entry name" value="Soluble quinoprotein glucose dehydrogenase"/>
    <property type="match status" value="1"/>
</dbReference>
<accession>A0A3B0SE20</accession>
<name>A0A3B0SE20_9ZZZZ</name>
<dbReference type="AlphaFoldDB" id="A0A3B0SE20"/>
<dbReference type="Pfam" id="PF13449">
    <property type="entry name" value="Phytase-like"/>
    <property type="match status" value="1"/>
</dbReference>
<dbReference type="InterPro" id="IPR011041">
    <property type="entry name" value="Quinoprot_gluc/sorb_DH_b-prop"/>
</dbReference>
<protein>
    <recommendedName>
        <fullName evidence="1">Phytase-like domain-containing protein</fullName>
    </recommendedName>
</protein>
<reference evidence="2" key="1">
    <citation type="submission" date="2018-06" db="EMBL/GenBank/DDBJ databases">
        <authorList>
            <person name="Zhirakovskaya E."/>
        </authorList>
    </citation>
    <scope>NUCLEOTIDE SEQUENCE</scope>
</reference>